<dbReference type="RefSeq" id="WP_055214173.1">
    <property type="nucleotide sequence ID" value="NZ_CZBU01000001.1"/>
</dbReference>
<evidence type="ECO:0000259" key="1">
    <source>
        <dbReference type="PROSITE" id="PS50887"/>
    </source>
</evidence>
<dbReference type="NCBIfam" id="TIGR00254">
    <property type="entry name" value="GGDEF"/>
    <property type="match status" value="1"/>
</dbReference>
<dbReference type="Pfam" id="PF00990">
    <property type="entry name" value="GGDEF"/>
    <property type="match status" value="1"/>
</dbReference>
<dbReference type="CDD" id="cd01949">
    <property type="entry name" value="GGDEF"/>
    <property type="match status" value="1"/>
</dbReference>
<reference evidence="2 5" key="1">
    <citation type="submission" date="2015-09" db="EMBL/GenBank/DDBJ databases">
        <authorList>
            <consortium name="Pathogen Informatics"/>
        </authorList>
    </citation>
    <scope>NUCLEOTIDE SEQUENCE [LARGE SCALE GENOMIC DNA]</scope>
    <source>
        <strain evidence="2 5">2789STDY5834875</strain>
    </source>
</reference>
<keyword evidence="2" id="KW-0378">Hydrolase</keyword>
<name>A0A174YIR9_9FIRM</name>
<dbReference type="EC" id="3.1.4.52" evidence="2"/>
<feature type="domain" description="GGDEF" evidence="1">
    <location>
        <begin position="285"/>
        <end position="418"/>
    </location>
</feature>
<proteinExistence type="predicted"/>
<evidence type="ECO:0000313" key="4">
    <source>
        <dbReference type="EMBL" id="RHD10471.1"/>
    </source>
</evidence>
<evidence type="ECO:0000313" key="6">
    <source>
        <dbReference type="Proteomes" id="UP000284794"/>
    </source>
</evidence>
<dbReference type="EMBL" id="QSHM01000001">
    <property type="protein sequence ID" value="RHC15408.1"/>
    <property type="molecule type" value="Genomic_DNA"/>
</dbReference>
<accession>A0A174YIR9</accession>
<evidence type="ECO:0000313" key="2">
    <source>
        <dbReference type="EMBL" id="CUQ75005.1"/>
    </source>
</evidence>
<dbReference type="EMBL" id="QSIS01000002">
    <property type="protein sequence ID" value="RHD10471.1"/>
    <property type="molecule type" value="Genomic_DNA"/>
</dbReference>
<dbReference type="InterPro" id="IPR029787">
    <property type="entry name" value="Nucleotide_cyclase"/>
</dbReference>
<dbReference type="Gene3D" id="3.30.70.270">
    <property type="match status" value="1"/>
</dbReference>
<dbReference type="GO" id="GO:0052621">
    <property type="term" value="F:diguanylate cyclase activity"/>
    <property type="evidence" value="ECO:0007669"/>
    <property type="project" value="TreeGrafter"/>
</dbReference>
<protein>
    <submittedName>
        <fullName evidence="2">Cyclic di-GMP phosphodiesterase Gmr</fullName>
        <ecNumber evidence="2">3.1.4.52</ecNumber>
    </submittedName>
    <submittedName>
        <fullName evidence="3">GGDEF domain-containing protein</fullName>
    </submittedName>
</protein>
<dbReference type="InterPro" id="IPR050469">
    <property type="entry name" value="Diguanylate_Cyclase"/>
</dbReference>
<sequence length="591" mass="68891">MIISENHFGKENCVAYCDVLIRRNYEVINADEHFYHFVEKLVGINFLDIVHQDNLKDFKMAFETLKPGENCRMLILLRNGIGEYYWTDMVIYNNGKILSGENVIEVRCYFLSAVESRYLMALDNVNKYRTILSTYRNYLFDYNSYTDMFTIYLYRGNQCNAPIKGTLEQFRERMLRILRSDSERKEFATFYNYLKNGSNMFSCMVYLPLDEHNDELYKFKVNGDSLFSINKTSVVAGYLETVDGCVSDVIPYYATSEAVDSATGLLNKRACMEYTKSVIASKDDKIHYMIMFDVDNFKSINDTYGHLFGDEVLSKIAGIINANLNGRGIAGRFGGDEFYIFTNNIKDEEDLRILLTTMRKELQYAFDSRIEDFGVTLSVGVSLFPKDGTDYEELFRKADKCLYLAKEKGRNRFIIYNESKHGSLENNSRHIHKILDLSDHSEYMSGVVSDIILELVSRGKDAIDDVANNILEQFEIDGLRIYNDNSELIYSCGEYKRMPDMTNILNDKAFLSRYNKNNSMSIGIVSSVEAWHKELYNELSDSNIMAFISAWFEFKYRRYYFFYDVFNHKSRWNDYDRNFVLIISKIIASVL</sequence>
<gene>
    <name evidence="2" type="primary">gmr_2</name>
    <name evidence="4" type="ORF">DW811_02140</name>
    <name evidence="3" type="ORF">DW858_00780</name>
    <name evidence="2" type="ORF">ERS852490_00271</name>
</gene>
<dbReference type="PROSITE" id="PS50887">
    <property type="entry name" value="GGDEF"/>
    <property type="match status" value="1"/>
</dbReference>
<dbReference type="SUPFAM" id="SSF55073">
    <property type="entry name" value="Nucleotide cyclase"/>
    <property type="match status" value="1"/>
</dbReference>
<dbReference type="AlphaFoldDB" id="A0A174YIR9"/>
<dbReference type="EMBL" id="CZBU01000001">
    <property type="protein sequence ID" value="CUQ75005.1"/>
    <property type="molecule type" value="Genomic_DNA"/>
</dbReference>
<dbReference type="InterPro" id="IPR000160">
    <property type="entry name" value="GGDEF_dom"/>
</dbReference>
<dbReference type="PANTHER" id="PTHR45138:SF9">
    <property type="entry name" value="DIGUANYLATE CYCLASE DGCM-RELATED"/>
    <property type="match status" value="1"/>
</dbReference>
<evidence type="ECO:0000313" key="3">
    <source>
        <dbReference type="EMBL" id="RHC15408.1"/>
    </source>
</evidence>
<dbReference type="PANTHER" id="PTHR45138">
    <property type="entry name" value="REGULATORY COMPONENTS OF SENSORY TRANSDUCTION SYSTEM"/>
    <property type="match status" value="1"/>
</dbReference>
<evidence type="ECO:0000313" key="7">
    <source>
        <dbReference type="Proteomes" id="UP000285844"/>
    </source>
</evidence>
<dbReference type="InterPro" id="IPR043128">
    <property type="entry name" value="Rev_trsase/Diguanyl_cyclase"/>
</dbReference>
<evidence type="ECO:0000313" key="5">
    <source>
        <dbReference type="Proteomes" id="UP000095621"/>
    </source>
</evidence>
<reference evidence="6 7" key="2">
    <citation type="submission" date="2018-08" db="EMBL/GenBank/DDBJ databases">
        <title>A genome reference for cultivated species of the human gut microbiota.</title>
        <authorList>
            <person name="Zou Y."/>
            <person name="Xue W."/>
            <person name="Luo G."/>
        </authorList>
    </citation>
    <scope>NUCLEOTIDE SEQUENCE [LARGE SCALE GENOMIC DNA]</scope>
    <source>
        <strain evidence="4 6">AM32-2AC</strain>
        <strain evidence="3 7">AM37-3BH</strain>
    </source>
</reference>
<dbReference type="SMART" id="SM00267">
    <property type="entry name" value="GGDEF"/>
    <property type="match status" value="1"/>
</dbReference>
<dbReference type="GO" id="GO:0071111">
    <property type="term" value="F:cyclic-guanylate-specific phosphodiesterase activity"/>
    <property type="evidence" value="ECO:0007669"/>
    <property type="project" value="UniProtKB-EC"/>
</dbReference>
<organism evidence="2 5">
    <name type="scientific">Lachnospira eligens</name>
    <dbReference type="NCBI Taxonomy" id="39485"/>
    <lineage>
        <taxon>Bacteria</taxon>
        <taxon>Bacillati</taxon>
        <taxon>Bacillota</taxon>
        <taxon>Clostridia</taxon>
        <taxon>Lachnospirales</taxon>
        <taxon>Lachnospiraceae</taxon>
        <taxon>Lachnospira</taxon>
    </lineage>
</organism>
<dbReference type="Proteomes" id="UP000285844">
    <property type="component" value="Unassembled WGS sequence"/>
</dbReference>
<dbReference type="OrthoDB" id="9804955at2"/>
<dbReference type="Proteomes" id="UP000095621">
    <property type="component" value="Unassembled WGS sequence"/>
</dbReference>
<dbReference type="Proteomes" id="UP000284794">
    <property type="component" value="Unassembled WGS sequence"/>
</dbReference>